<evidence type="ECO:0000313" key="3">
    <source>
        <dbReference type="EMBL" id="NVI08253.1"/>
    </source>
</evidence>
<dbReference type="SUPFAM" id="SSF47413">
    <property type="entry name" value="lambda repressor-like DNA-binding domains"/>
    <property type="match status" value="1"/>
</dbReference>
<dbReference type="EMBL" id="VOMC01000044">
    <property type="protein sequence ID" value="NVI08253.1"/>
    <property type="molecule type" value="Genomic_DNA"/>
</dbReference>
<feature type="compositionally biased region" description="Basic residues" evidence="1">
    <location>
        <begin position="102"/>
        <end position="111"/>
    </location>
</feature>
<sequence>MDSLMKGIRMAGARVWIPRSEVPRIAQRLRDRRNASGMTQGDLAVRAGVARVTLVHWEKARWPHSVAAATVNALEAALQVPPGWLLGSGLHALPDPGVACGGRRRPGRRRSSVTDPNRPVPRDRPPRAAAAQ</sequence>
<dbReference type="Pfam" id="PF01381">
    <property type="entry name" value="HTH_3"/>
    <property type="match status" value="1"/>
</dbReference>
<feature type="domain" description="HTH cro/C1-type" evidence="2">
    <location>
        <begin position="29"/>
        <end position="85"/>
    </location>
</feature>
<feature type="region of interest" description="Disordered" evidence="1">
    <location>
        <begin position="97"/>
        <end position="132"/>
    </location>
</feature>
<reference evidence="3 4" key="1">
    <citation type="submission" date="2019-08" db="EMBL/GenBank/DDBJ databases">
        <title>Paraburkholderia simonii sp. nov. and P. youngii sp. nov. Brazilian and Mexican Mimosa-associated rhizobia.</title>
        <authorList>
            <person name="Mavima L."/>
            <person name="Beukes C.W."/>
            <person name="Palmer M."/>
            <person name="De Meyer S.E."/>
            <person name="James E.K."/>
            <person name="Maluk M."/>
            <person name="Avontuur J.R."/>
            <person name="Chan W.Y."/>
            <person name="Venter S.N."/>
            <person name="Steenkamp E.T."/>
        </authorList>
    </citation>
    <scope>NUCLEOTIDE SEQUENCE [LARGE SCALE GENOMIC DNA]</scope>
    <source>
        <strain evidence="3 4">JPY454</strain>
    </source>
</reference>
<dbReference type="Proteomes" id="UP000821598">
    <property type="component" value="Unassembled WGS sequence"/>
</dbReference>
<protein>
    <submittedName>
        <fullName evidence="3">Helix-turn-helix transcriptional regulator</fullName>
    </submittedName>
</protein>
<evidence type="ECO:0000259" key="2">
    <source>
        <dbReference type="PROSITE" id="PS50943"/>
    </source>
</evidence>
<evidence type="ECO:0000256" key="1">
    <source>
        <dbReference type="SAM" id="MobiDB-lite"/>
    </source>
</evidence>
<name>A0ABX2NVW8_9BURK</name>
<dbReference type="SMART" id="SM00530">
    <property type="entry name" value="HTH_XRE"/>
    <property type="match status" value="1"/>
</dbReference>
<organism evidence="3 4">
    <name type="scientific">Paraburkholderia youngii</name>
    <dbReference type="NCBI Taxonomy" id="2782701"/>
    <lineage>
        <taxon>Bacteria</taxon>
        <taxon>Pseudomonadati</taxon>
        <taxon>Pseudomonadota</taxon>
        <taxon>Betaproteobacteria</taxon>
        <taxon>Burkholderiales</taxon>
        <taxon>Burkholderiaceae</taxon>
        <taxon>Paraburkholderia</taxon>
    </lineage>
</organism>
<dbReference type="InterPro" id="IPR001387">
    <property type="entry name" value="Cro/C1-type_HTH"/>
</dbReference>
<proteinExistence type="predicted"/>
<dbReference type="InterPro" id="IPR010982">
    <property type="entry name" value="Lambda_DNA-bd_dom_sf"/>
</dbReference>
<dbReference type="PROSITE" id="PS50943">
    <property type="entry name" value="HTH_CROC1"/>
    <property type="match status" value="1"/>
</dbReference>
<dbReference type="CDD" id="cd00093">
    <property type="entry name" value="HTH_XRE"/>
    <property type="match status" value="1"/>
</dbReference>
<comment type="caution">
    <text evidence="3">The sequence shown here is derived from an EMBL/GenBank/DDBJ whole genome shotgun (WGS) entry which is preliminary data.</text>
</comment>
<evidence type="ECO:0000313" key="4">
    <source>
        <dbReference type="Proteomes" id="UP000821598"/>
    </source>
</evidence>
<dbReference type="Gene3D" id="1.10.260.40">
    <property type="entry name" value="lambda repressor-like DNA-binding domains"/>
    <property type="match status" value="1"/>
</dbReference>
<accession>A0ABX2NVW8</accession>
<keyword evidence="4" id="KW-1185">Reference proteome</keyword>
<gene>
    <name evidence="3" type="ORF">FSB64_31820</name>
</gene>